<sequence length="154" mass="16111">MHASSGDPKSAAPSSASNTSGPADNNTSAPPSNGGSDYPEQLHAGKVGYGPNYRAGPSLEDKIQGLKEELKGKVTHKPDLVQHGREVMSGEEKRKKLTGEVSTPGGMAVNQGYGKGAMEQAATVAPEGTREAEMQRKGNNIDFAGRPVDVQPRQ</sequence>
<evidence type="ECO:0000256" key="1">
    <source>
        <dbReference type="SAM" id="MobiDB-lite"/>
    </source>
</evidence>
<organism evidence="2 3">
    <name type="scientific">Galerina marginata (strain CBS 339.88)</name>
    <dbReference type="NCBI Taxonomy" id="685588"/>
    <lineage>
        <taxon>Eukaryota</taxon>
        <taxon>Fungi</taxon>
        <taxon>Dikarya</taxon>
        <taxon>Basidiomycota</taxon>
        <taxon>Agaricomycotina</taxon>
        <taxon>Agaricomycetes</taxon>
        <taxon>Agaricomycetidae</taxon>
        <taxon>Agaricales</taxon>
        <taxon>Agaricineae</taxon>
        <taxon>Strophariaceae</taxon>
        <taxon>Galerina</taxon>
    </lineage>
</organism>
<feature type="region of interest" description="Disordered" evidence="1">
    <location>
        <begin position="1"/>
        <end position="154"/>
    </location>
</feature>
<protein>
    <submittedName>
        <fullName evidence="2">Uncharacterized protein</fullName>
    </submittedName>
</protein>
<evidence type="ECO:0000313" key="2">
    <source>
        <dbReference type="EMBL" id="KDR78954.1"/>
    </source>
</evidence>
<gene>
    <name evidence="2" type="ORF">GALMADRAFT_64291</name>
</gene>
<dbReference type="STRING" id="685588.A0A067TGF3"/>
<dbReference type="OrthoDB" id="2500073at2759"/>
<evidence type="ECO:0000313" key="3">
    <source>
        <dbReference type="Proteomes" id="UP000027222"/>
    </source>
</evidence>
<proteinExistence type="predicted"/>
<dbReference type="AlphaFoldDB" id="A0A067TGF3"/>
<dbReference type="HOGENOM" id="CLU_114638_0_0_1"/>
<dbReference type="Proteomes" id="UP000027222">
    <property type="component" value="Unassembled WGS sequence"/>
</dbReference>
<dbReference type="EMBL" id="KL142374">
    <property type="protein sequence ID" value="KDR78954.1"/>
    <property type="molecule type" value="Genomic_DNA"/>
</dbReference>
<reference evidence="3" key="1">
    <citation type="journal article" date="2014" name="Proc. Natl. Acad. Sci. U.S.A.">
        <title>Extensive sampling of basidiomycete genomes demonstrates inadequacy of the white-rot/brown-rot paradigm for wood decay fungi.</title>
        <authorList>
            <person name="Riley R."/>
            <person name="Salamov A.A."/>
            <person name="Brown D.W."/>
            <person name="Nagy L.G."/>
            <person name="Floudas D."/>
            <person name="Held B.W."/>
            <person name="Levasseur A."/>
            <person name="Lombard V."/>
            <person name="Morin E."/>
            <person name="Otillar R."/>
            <person name="Lindquist E.A."/>
            <person name="Sun H."/>
            <person name="LaButti K.M."/>
            <person name="Schmutz J."/>
            <person name="Jabbour D."/>
            <person name="Luo H."/>
            <person name="Baker S.E."/>
            <person name="Pisabarro A.G."/>
            <person name="Walton J.D."/>
            <person name="Blanchette R.A."/>
            <person name="Henrissat B."/>
            <person name="Martin F."/>
            <person name="Cullen D."/>
            <person name="Hibbett D.S."/>
            <person name="Grigoriev I.V."/>
        </authorList>
    </citation>
    <scope>NUCLEOTIDE SEQUENCE [LARGE SCALE GENOMIC DNA]</scope>
    <source>
        <strain evidence="3">CBS 339.88</strain>
    </source>
</reference>
<accession>A0A067TGF3</accession>
<feature type="compositionally biased region" description="Basic and acidic residues" evidence="1">
    <location>
        <begin position="59"/>
        <end position="98"/>
    </location>
</feature>
<keyword evidence="3" id="KW-1185">Reference proteome</keyword>
<feature type="compositionally biased region" description="Polar residues" evidence="1">
    <location>
        <begin position="12"/>
        <end position="35"/>
    </location>
</feature>
<name>A0A067TGF3_GALM3</name>